<evidence type="ECO:0000313" key="1">
    <source>
        <dbReference type="EMBL" id="PTQ36322.1"/>
    </source>
</evidence>
<reference evidence="2" key="1">
    <citation type="journal article" date="2017" name="Cell">
        <title>Insights into land plant evolution garnered from the Marchantia polymorpha genome.</title>
        <authorList>
            <person name="Bowman J.L."/>
            <person name="Kohchi T."/>
            <person name="Yamato K.T."/>
            <person name="Jenkins J."/>
            <person name="Shu S."/>
            <person name="Ishizaki K."/>
            <person name="Yamaoka S."/>
            <person name="Nishihama R."/>
            <person name="Nakamura Y."/>
            <person name="Berger F."/>
            <person name="Adam C."/>
            <person name="Aki S.S."/>
            <person name="Althoff F."/>
            <person name="Araki T."/>
            <person name="Arteaga-Vazquez M.A."/>
            <person name="Balasubrmanian S."/>
            <person name="Barry K."/>
            <person name="Bauer D."/>
            <person name="Boehm C.R."/>
            <person name="Briginshaw L."/>
            <person name="Caballero-Perez J."/>
            <person name="Catarino B."/>
            <person name="Chen F."/>
            <person name="Chiyoda S."/>
            <person name="Chovatia M."/>
            <person name="Davies K.M."/>
            <person name="Delmans M."/>
            <person name="Demura T."/>
            <person name="Dierschke T."/>
            <person name="Dolan L."/>
            <person name="Dorantes-Acosta A.E."/>
            <person name="Eklund D.M."/>
            <person name="Florent S.N."/>
            <person name="Flores-Sandoval E."/>
            <person name="Fujiyama A."/>
            <person name="Fukuzawa H."/>
            <person name="Galik B."/>
            <person name="Grimanelli D."/>
            <person name="Grimwood J."/>
            <person name="Grossniklaus U."/>
            <person name="Hamada T."/>
            <person name="Haseloff J."/>
            <person name="Hetherington A.J."/>
            <person name="Higo A."/>
            <person name="Hirakawa Y."/>
            <person name="Hundley H.N."/>
            <person name="Ikeda Y."/>
            <person name="Inoue K."/>
            <person name="Inoue S.I."/>
            <person name="Ishida S."/>
            <person name="Jia Q."/>
            <person name="Kakita M."/>
            <person name="Kanazawa T."/>
            <person name="Kawai Y."/>
            <person name="Kawashima T."/>
            <person name="Kennedy M."/>
            <person name="Kinose K."/>
            <person name="Kinoshita T."/>
            <person name="Kohara Y."/>
            <person name="Koide E."/>
            <person name="Komatsu K."/>
            <person name="Kopischke S."/>
            <person name="Kubo M."/>
            <person name="Kyozuka J."/>
            <person name="Lagercrantz U."/>
            <person name="Lin S.S."/>
            <person name="Lindquist E."/>
            <person name="Lipzen A.M."/>
            <person name="Lu C.W."/>
            <person name="De Luna E."/>
            <person name="Martienssen R.A."/>
            <person name="Minamino N."/>
            <person name="Mizutani M."/>
            <person name="Mizutani M."/>
            <person name="Mochizuki N."/>
            <person name="Monte I."/>
            <person name="Mosher R."/>
            <person name="Nagasaki H."/>
            <person name="Nakagami H."/>
            <person name="Naramoto S."/>
            <person name="Nishitani K."/>
            <person name="Ohtani M."/>
            <person name="Okamoto T."/>
            <person name="Okumura M."/>
            <person name="Phillips J."/>
            <person name="Pollak B."/>
            <person name="Reinders A."/>
            <person name="Rovekamp M."/>
            <person name="Sano R."/>
            <person name="Sawa S."/>
            <person name="Schmid M.W."/>
            <person name="Shirakawa M."/>
            <person name="Solano R."/>
            <person name="Spunde A."/>
            <person name="Suetsugu N."/>
            <person name="Sugano S."/>
            <person name="Sugiyama A."/>
            <person name="Sun R."/>
            <person name="Suzuki Y."/>
            <person name="Takenaka M."/>
            <person name="Takezawa D."/>
            <person name="Tomogane H."/>
            <person name="Tsuzuki M."/>
            <person name="Ueda T."/>
            <person name="Umeda M."/>
            <person name="Ward J.M."/>
            <person name="Watanabe Y."/>
            <person name="Yazaki K."/>
            <person name="Yokoyama R."/>
            <person name="Yoshitake Y."/>
            <person name="Yotsui I."/>
            <person name="Zachgo S."/>
            <person name="Schmutz J."/>
        </authorList>
    </citation>
    <scope>NUCLEOTIDE SEQUENCE [LARGE SCALE GENOMIC DNA]</scope>
    <source>
        <strain evidence="2">Tak-1</strain>
    </source>
</reference>
<dbReference type="Proteomes" id="UP000244005">
    <property type="component" value="Unassembled WGS sequence"/>
</dbReference>
<accession>A0A2R6WR34</accession>
<keyword evidence="2" id="KW-1185">Reference proteome</keyword>
<sequence length="102" mass="12238">MRRLPVPRTIRVRRMSNWILLTFWTCRKIRKMMIEVTMTRESRRRRSRAKSFSDYFFSKVVMKYKAFMLDVPSSPKVASIIETIGPIFLCRIWTPDSTEGSR</sequence>
<dbReference type="AlphaFoldDB" id="A0A2R6WR34"/>
<protein>
    <submittedName>
        <fullName evidence="1">Uncharacterized protein</fullName>
    </submittedName>
</protein>
<organism evidence="1 2">
    <name type="scientific">Marchantia polymorpha</name>
    <name type="common">Common liverwort</name>
    <name type="synonym">Marchantia aquatica</name>
    <dbReference type="NCBI Taxonomy" id="3197"/>
    <lineage>
        <taxon>Eukaryota</taxon>
        <taxon>Viridiplantae</taxon>
        <taxon>Streptophyta</taxon>
        <taxon>Embryophyta</taxon>
        <taxon>Marchantiophyta</taxon>
        <taxon>Marchantiopsida</taxon>
        <taxon>Marchantiidae</taxon>
        <taxon>Marchantiales</taxon>
        <taxon>Marchantiaceae</taxon>
        <taxon>Marchantia</taxon>
    </lineage>
</organism>
<dbReference type="EMBL" id="KZ772736">
    <property type="protein sequence ID" value="PTQ36322.1"/>
    <property type="molecule type" value="Genomic_DNA"/>
</dbReference>
<proteinExistence type="predicted"/>
<dbReference type="Gramene" id="Mp8g01850.1">
    <property type="protein sequence ID" value="Mp8g01850.1.cds1"/>
    <property type="gene ID" value="Mp8g01850"/>
</dbReference>
<evidence type="ECO:0000313" key="2">
    <source>
        <dbReference type="Proteomes" id="UP000244005"/>
    </source>
</evidence>
<gene>
    <name evidence="1" type="ORF">MARPO_0064s0015</name>
</gene>
<name>A0A2R6WR34_MARPO</name>